<dbReference type="RefSeq" id="WP_281836795.1">
    <property type="nucleotide sequence ID" value="NZ_BSDY01000015.1"/>
</dbReference>
<keyword evidence="1" id="KW-1133">Transmembrane helix</keyword>
<dbReference type="EMBL" id="BSDY01000015">
    <property type="protein sequence ID" value="GLI57262.1"/>
    <property type="molecule type" value="Genomic_DNA"/>
</dbReference>
<organism evidence="2 3">
    <name type="scientific">Propionigenium maris DSM 9537</name>
    <dbReference type="NCBI Taxonomy" id="1123000"/>
    <lineage>
        <taxon>Bacteria</taxon>
        <taxon>Fusobacteriati</taxon>
        <taxon>Fusobacteriota</taxon>
        <taxon>Fusobacteriia</taxon>
        <taxon>Fusobacteriales</taxon>
        <taxon>Fusobacteriaceae</taxon>
        <taxon>Propionigenium</taxon>
    </lineage>
</organism>
<evidence type="ECO:0000313" key="2">
    <source>
        <dbReference type="EMBL" id="GLI57262.1"/>
    </source>
</evidence>
<gene>
    <name evidence="2" type="ORF">PM10SUCC1_27760</name>
</gene>
<proteinExistence type="predicted"/>
<name>A0A9W6GMX2_9FUSO</name>
<evidence type="ECO:0000256" key="1">
    <source>
        <dbReference type="SAM" id="Phobius"/>
    </source>
</evidence>
<feature type="transmembrane region" description="Helical" evidence="1">
    <location>
        <begin position="6"/>
        <end position="26"/>
    </location>
</feature>
<protein>
    <submittedName>
        <fullName evidence="2">Uncharacterized protein</fullName>
    </submittedName>
</protein>
<sequence>MFLIGFLSGIAFVGLCMSIILIYTAHRQNKELLQHMEVVEGVKEEDVKNIIREKRREFTKLENFGMGANLKLIKKNSIEVIREISQRYSPDARYPLYELTLEEALLLNIHISERILKSLEDKKLEIFKKLKLSKVLELNDFKKRVQSNPLYSKMERYRLLNLLSRGWMLANLANPKYWLKKIFFDGTLEIASRTLGIIIINSIGTESYRVYSRKFKGQP</sequence>
<keyword evidence="1" id="KW-0812">Transmembrane</keyword>
<evidence type="ECO:0000313" key="3">
    <source>
        <dbReference type="Proteomes" id="UP001144471"/>
    </source>
</evidence>
<reference evidence="2" key="1">
    <citation type="submission" date="2022-12" db="EMBL/GenBank/DDBJ databases">
        <title>Reference genome sequencing for broad-spectrum identification of bacterial and archaeal isolates by mass spectrometry.</title>
        <authorList>
            <person name="Sekiguchi Y."/>
            <person name="Tourlousse D.M."/>
        </authorList>
    </citation>
    <scope>NUCLEOTIDE SEQUENCE</scope>
    <source>
        <strain evidence="2">10succ1</strain>
    </source>
</reference>
<accession>A0A9W6GMX2</accession>
<comment type="caution">
    <text evidence="2">The sequence shown here is derived from an EMBL/GenBank/DDBJ whole genome shotgun (WGS) entry which is preliminary data.</text>
</comment>
<keyword evidence="3" id="KW-1185">Reference proteome</keyword>
<keyword evidence="1" id="KW-0472">Membrane</keyword>
<dbReference type="AlphaFoldDB" id="A0A9W6GMX2"/>
<dbReference type="Proteomes" id="UP001144471">
    <property type="component" value="Unassembled WGS sequence"/>
</dbReference>